<gene>
    <name evidence="2" type="ORF">J2851_000757</name>
</gene>
<dbReference type="EMBL" id="JAGINP010000002">
    <property type="protein sequence ID" value="MBP2291015.1"/>
    <property type="molecule type" value="Genomic_DNA"/>
</dbReference>
<keyword evidence="3" id="KW-1185">Reference proteome</keyword>
<comment type="caution">
    <text evidence="2">The sequence shown here is derived from an EMBL/GenBank/DDBJ whole genome shotgun (WGS) entry which is preliminary data.</text>
</comment>
<dbReference type="Proteomes" id="UP000781958">
    <property type="component" value="Unassembled WGS sequence"/>
</dbReference>
<dbReference type="InterPro" id="IPR006311">
    <property type="entry name" value="TAT_signal"/>
</dbReference>
<evidence type="ECO:0000313" key="3">
    <source>
        <dbReference type="Proteomes" id="UP000781958"/>
    </source>
</evidence>
<evidence type="ECO:0000256" key="1">
    <source>
        <dbReference type="SAM" id="SignalP"/>
    </source>
</evidence>
<name>A0ABS4SEL0_9PROT</name>
<accession>A0ABS4SEL0</accession>
<sequence length="291" mass="31683">MTRKHGTSPSRRSLLACASAAALAATSPARAASTPGGIDLSGDEALVTLWVRFVELSAQYVEAKAKVKEAVNRLPQWARWQSASWGGFTGEPEWTDEMLRDLAIPESVGRRPNFKGLEDLAAETMKEAYRPYTKNGSAAGASLLCLLDKAQLARGELPVDAIYHEPEPSAARDLNERRWAAYRRRHDEQRAEEDKAGVTAANEVADQLSNALHDVKWEIIDSNANTAAGTIIKLRVLAFQKTEEGALQPDEMDSEDRAIVGLARQIERIFPDIAAVLPLDPITSKILGGAA</sequence>
<dbReference type="PROSITE" id="PS51318">
    <property type="entry name" value="TAT"/>
    <property type="match status" value="1"/>
</dbReference>
<evidence type="ECO:0008006" key="4">
    <source>
        <dbReference type="Google" id="ProtNLM"/>
    </source>
</evidence>
<feature type="signal peptide" evidence="1">
    <location>
        <begin position="1"/>
        <end position="31"/>
    </location>
</feature>
<proteinExistence type="predicted"/>
<protein>
    <recommendedName>
        <fullName evidence="4">Imelysin</fullName>
    </recommendedName>
</protein>
<feature type="chain" id="PRO_5045919967" description="Imelysin" evidence="1">
    <location>
        <begin position="32"/>
        <end position="291"/>
    </location>
</feature>
<keyword evidence="1" id="KW-0732">Signal</keyword>
<evidence type="ECO:0000313" key="2">
    <source>
        <dbReference type="EMBL" id="MBP2291015.1"/>
    </source>
</evidence>
<dbReference type="RefSeq" id="WP_209764212.1">
    <property type="nucleotide sequence ID" value="NZ_JAGINP010000002.1"/>
</dbReference>
<organism evidence="2 3">
    <name type="scientific">Azospirillum rugosum</name>
    <dbReference type="NCBI Taxonomy" id="416170"/>
    <lineage>
        <taxon>Bacteria</taxon>
        <taxon>Pseudomonadati</taxon>
        <taxon>Pseudomonadota</taxon>
        <taxon>Alphaproteobacteria</taxon>
        <taxon>Rhodospirillales</taxon>
        <taxon>Azospirillaceae</taxon>
        <taxon>Azospirillum</taxon>
    </lineage>
</organism>
<reference evidence="2 3" key="1">
    <citation type="submission" date="2021-03" db="EMBL/GenBank/DDBJ databases">
        <title>Genomic Encyclopedia of Type Strains, Phase III (KMG-III): the genomes of soil and plant-associated and newly described type strains.</title>
        <authorList>
            <person name="Whitman W."/>
        </authorList>
    </citation>
    <scope>NUCLEOTIDE SEQUENCE [LARGE SCALE GENOMIC DNA]</scope>
    <source>
        <strain evidence="2 3">IMMIB AFH-6</strain>
    </source>
</reference>